<dbReference type="SMART" id="SM00132">
    <property type="entry name" value="LIM"/>
    <property type="match status" value="3"/>
</dbReference>
<dbReference type="GO" id="GO:0005886">
    <property type="term" value="C:plasma membrane"/>
    <property type="evidence" value="ECO:0007669"/>
    <property type="project" value="Ensembl"/>
</dbReference>
<dbReference type="GO" id="GO:0005829">
    <property type="term" value="C:cytosol"/>
    <property type="evidence" value="ECO:0007669"/>
    <property type="project" value="Ensembl"/>
</dbReference>
<evidence type="ECO:0000256" key="5">
    <source>
        <dbReference type="ARBA" id="ARBA00022490"/>
    </source>
</evidence>
<keyword evidence="9" id="KW-0965">Cell junction</keyword>
<protein>
    <recommendedName>
        <fullName evidence="4">Testin</fullName>
    </recommendedName>
</protein>
<evidence type="ECO:0000256" key="14">
    <source>
        <dbReference type="SAM" id="MobiDB-lite"/>
    </source>
</evidence>
<keyword evidence="8 13" id="KW-0862">Zinc</keyword>
<comment type="similarity">
    <text evidence="3">Belongs to the prickle / espinas / testin family.</text>
</comment>
<dbReference type="FunFam" id="2.10.110.10:FF:000005">
    <property type="entry name" value="Testin isoform 1"/>
    <property type="match status" value="1"/>
</dbReference>
<dbReference type="GO" id="GO:0005925">
    <property type="term" value="C:focal adhesion"/>
    <property type="evidence" value="ECO:0007669"/>
    <property type="project" value="UniProtKB-SubCell"/>
</dbReference>
<evidence type="ECO:0000256" key="3">
    <source>
        <dbReference type="ARBA" id="ARBA00008268"/>
    </source>
</evidence>
<evidence type="ECO:0000256" key="4">
    <source>
        <dbReference type="ARBA" id="ARBA00019588"/>
    </source>
</evidence>
<evidence type="ECO:0000256" key="12">
    <source>
        <dbReference type="ARBA" id="ARBA00046394"/>
    </source>
</evidence>
<dbReference type="Pfam" id="PF06297">
    <property type="entry name" value="PET"/>
    <property type="match status" value="1"/>
</dbReference>
<dbReference type="CDD" id="cd09413">
    <property type="entry name" value="LIM1_Testin"/>
    <property type="match status" value="1"/>
</dbReference>
<feature type="domain" description="PET" evidence="16">
    <location>
        <begin position="104"/>
        <end position="211"/>
    </location>
</feature>
<dbReference type="PANTHER" id="PTHR24211:SF1">
    <property type="entry name" value="TESTIN"/>
    <property type="match status" value="1"/>
</dbReference>
<dbReference type="PROSITE" id="PS50023">
    <property type="entry name" value="LIM_DOMAIN_2"/>
    <property type="match status" value="2"/>
</dbReference>
<dbReference type="Gene3D" id="2.10.110.10">
    <property type="entry name" value="Cysteine Rich Protein"/>
    <property type="match status" value="3"/>
</dbReference>
<keyword evidence="18" id="KW-1185">Reference proteome</keyword>
<dbReference type="GO" id="GO:0008285">
    <property type="term" value="P:negative regulation of cell population proliferation"/>
    <property type="evidence" value="ECO:0007669"/>
    <property type="project" value="Ensembl"/>
</dbReference>
<keyword evidence="6 13" id="KW-0479">Metal-binding</keyword>
<reference evidence="17" key="1">
    <citation type="submission" date="2025-08" db="UniProtKB">
        <authorList>
            <consortium name="Ensembl"/>
        </authorList>
    </citation>
    <scope>IDENTIFICATION</scope>
</reference>
<dbReference type="AlphaFoldDB" id="A0A2K5DRV4"/>
<evidence type="ECO:0000256" key="1">
    <source>
        <dbReference type="ARBA" id="ARBA00004246"/>
    </source>
</evidence>
<evidence type="ECO:0000256" key="13">
    <source>
        <dbReference type="PROSITE-ProRule" id="PRU00125"/>
    </source>
</evidence>
<dbReference type="PROSITE" id="PS51303">
    <property type="entry name" value="PET"/>
    <property type="match status" value="1"/>
</dbReference>
<evidence type="ECO:0000259" key="16">
    <source>
        <dbReference type="PROSITE" id="PS51303"/>
    </source>
</evidence>
<evidence type="ECO:0000256" key="8">
    <source>
        <dbReference type="ARBA" id="ARBA00022833"/>
    </source>
</evidence>
<comment type="function">
    <text evidence="11">Scaffold protein that may play a role in cell adhesion, cell spreading and in the reorganization of the actin cytoskeleton. Plays a role in the regulation of cell proliferation. May act as a tumor suppressor.</text>
</comment>
<dbReference type="InterPro" id="IPR034958">
    <property type="entry name" value="LIM1_Testin"/>
</dbReference>
<dbReference type="CDD" id="cd09419">
    <property type="entry name" value="LIM3_Testin"/>
    <property type="match status" value="1"/>
</dbReference>
<dbReference type="Proteomes" id="UP000233020">
    <property type="component" value="Unplaced"/>
</dbReference>
<dbReference type="PANTHER" id="PTHR24211">
    <property type="entry name" value="LIM DOMAIN-CONTAINING PROTEIN"/>
    <property type="match status" value="1"/>
</dbReference>
<feature type="compositionally biased region" description="Basic and acidic residues" evidence="14">
    <location>
        <begin position="167"/>
        <end position="176"/>
    </location>
</feature>
<evidence type="ECO:0000256" key="11">
    <source>
        <dbReference type="ARBA" id="ARBA00024811"/>
    </source>
</evidence>
<accession>A0A2K5DRV4</accession>
<dbReference type="PROSITE" id="PS00478">
    <property type="entry name" value="LIM_DOMAIN_1"/>
    <property type="match status" value="1"/>
</dbReference>
<dbReference type="GeneTree" id="ENSGT00940000155993"/>
<proteinExistence type="inferred from homology"/>
<evidence type="ECO:0000313" key="17">
    <source>
        <dbReference type="Ensembl" id="ENSANAP00000023607.1"/>
    </source>
</evidence>
<dbReference type="FunFam" id="2.10.110.10:FF:000061">
    <property type="entry name" value="Testin"/>
    <property type="match status" value="1"/>
</dbReference>
<keyword evidence="5" id="KW-0963">Cytoplasm</keyword>
<dbReference type="Ensembl" id="ENSANAT00000041518.1">
    <property type="protein sequence ID" value="ENSANAP00000023607.1"/>
    <property type="gene ID" value="ENSANAG00000029543.1"/>
</dbReference>
<dbReference type="FunFam" id="2.10.110.10:FF:000065">
    <property type="entry name" value="Testin"/>
    <property type="match status" value="1"/>
</dbReference>
<evidence type="ECO:0000256" key="2">
    <source>
        <dbReference type="ARBA" id="ARBA00004496"/>
    </source>
</evidence>
<dbReference type="InterPro" id="IPR001781">
    <property type="entry name" value="Znf_LIM"/>
</dbReference>
<dbReference type="SUPFAM" id="SSF57716">
    <property type="entry name" value="Glucocorticoid receptor-like (DNA-binding domain)"/>
    <property type="match status" value="2"/>
</dbReference>
<name>A0A2K5DRV4_AOTNA</name>
<comment type="subunit">
    <text evidence="12">Interacts via LIM domain 1 with ZYX. Interacts (via LIM domain 3) with ENAH and VASP. Interacts with ALKBH4, talin, actin, alpha-actinin, GRIP1 and PXN. Interacts (via LIM domain 2) with ACTL7A (via N-terminus). Heterodimer with ACTL7A; the heterodimer interacts with ENAH to form a heterotrimer.</text>
</comment>
<evidence type="ECO:0000256" key="7">
    <source>
        <dbReference type="ARBA" id="ARBA00022737"/>
    </source>
</evidence>
<evidence type="ECO:0000256" key="10">
    <source>
        <dbReference type="ARBA" id="ARBA00023038"/>
    </source>
</evidence>
<dbReference type="GO" id="GO:0008270">
    <property type="term" value="F:zinc ion binding"/>
    <property type="evidence" value="ECO:0007669"/>
    <property type="project" value="Ensembl"/>
</dbReference>
<dbReference type="InterPro" id="IPR047120">
    <property type="entry name" value="Pk/Esn/Tes"/>
</dbReference>
<dbReference type="Pfam" id="PF00412">
    <property type="entry name" value="LIM"/>
    <property type="match status" value="3"/>
</dbReference>
<evidence type="ECO:0000256" key="9">
    <source>
        <dbReference type="ARBA" id="ARBA00022949"/>
    </source>
</evidence>
<evidence type="ECO:0000313" key="18">
    <source>
        <dbReference type="Proteomes" id="UP000233020"/>
    </source>
</evidence>
<feature type="domain" description="LIM zinc-binding" evidence="15">
    <location>
        <begin position="246"/>
        <end position="309"/>
    </location>
</feature>
<feature type="domain" description="LIM zinc-binding" evidence="15">
    <location>
        <begin position="311"/>
        <end position="371"/>
    </location>
</feature>
<keyword evidence="7" id="KW-0677">Repeat</keyword>
<evidence type="ECO:0000259" key="15">
    <source>
        <dbReference type="PROSITE" id="PS50023"/>
    </source>
</evidence>
<dbReference type="InterPro" id="IPR034960">
    <property type="entry name" value="LIM3_Testin"/>
</dbReference>
<dbReference type="GO" id="GO:0032991">
    <property type="term" value="C:protein-containing complex"/>
    <property type="evidence" value="ECO:0007669"/>
    <property type="project" value="Ensembl"/>
</dbReference>
<dbReference type="InterPro" id="IPR033724">
    <property type="entry name" value="PET_testin"/>
</dbReference>
<comment type="subcellular location">
    <subcellularLocation>
        <location evidence="1">Cell junction</location>
        <location evidence="1">Focal adhesion</location>
    </subcellularLocation>
    <subcellularLocation>
        <location evidence="2">Cytoplasm</location>
    </subcellularLocation>
</comment>
<sequence length="433" mass="49288">MIRCLSWSGNRAEEICLTPVEMGLGHEQGFGAPCLKCKEKCEGFELHFWRKICRNCKCGQEEHDVLLSNEEDRKVGKLFEDTKYTTLIAKLKSDGIPMYKRNVMILTNPVAAKKNVSINTVTYEWAPPVHNQALARQYMQMLPKEKQPVAGSEGAQYRKKQLAKQLPAHDQDPSKCHELSPREVKEMEQFVKKYKSEALGVGDVKLPCEMDAQGPKQMYIPGGERSTPPAAGAMEDKSAEHKSTQYSCYCCKLSMKEGDPAIYAERAGYDKLWHPACFVCSICHELLVDMIYFWKNEKLYCGRHYCDSEKPRCAGCDELIFSNEYTQAENQNWHLKHFCCFDCDSILAGEIYVMVNDKPVCKPCYVKNHAVVCQGCHNAIDPEVQRVTYNNFSWHASTECFLCSCCSKCLIGQKFMPVEGMVFCSVECKKMMS</sequence>
<dbReference type="InterPro" id="IPR010442">
    <property type="entry name" value="PET_domain"/>
</dbReference>
<evidence type="ECO:0000256" key="6">
    <source>
        <dbReference type="ARBA" id="ARBA00022723"/>
    </source>
</evidence>
<feature type="region of interest" description="Disordered" evidence="14">
    <location>
        <begin position="145"/>
        <end position="176"/>
    </location>
</feature>
<reference evidence="17" key="2">
    <citation type="submission" date="2025-09" db="UniProtKB">
        <authorList>
            <consortium name="Ensembl"/>
        </authorList>
    </citation>
    <scope>IDENTIFICATION</scope>
</reference>
<dbReference type="InterPro" id="IPR034959">
    <property type="entry name" value="LIM2_Testin"/>
</dbReference>
<dbReference type="CDD" id="cd09416">
    <property type="entry name" value="LIM2_Testin"/>
    <property type="match status" value="1"/>
</dbReference>
<organism evidence="17 18">
    <name type="scientific">Aotus nancymaae</name>
    <name type="common">Ma's night monkey</name>
    <dbReference type="NCBI Taxonomy" id="37293"/>
    <lineage>
        <taxon>Eukaryota</taxon>
        <taxon>Metazoa</taxon>
        <taxon>Chordata</taxon>
        <taxon>Craniata</taxon>
        <taxon>Vertebrata</taxon>
        <taxon>Euteleostomi</taxon>
        <taxon>Mammalia</taxon>
        <taxon>Eutheria</taxon>
        <taxon>Euarchontoglires</taxon>
        <taxon>Primates</taxon>
        <taxon>Haplorrhini</taxon>
        <taxon>Platyrrhini</taxon>
        <taxon>Aotidae</taxon>
        <taxon>Aotus</taxon>
    </lineage>
</organism>
<dbReference type="CDD" id="cd09829">
    <property type="entry name" value="PET_testin"/>
    <property type="match status" value="1"/>
</dbReference>
<keyword evidence="10 13" id="KW-0440">LIM domain</keyword>
<gene>
    <name evidence="17" type="primary">TES</name>
</gene>